<feature type="compositionally biased region" description="Gly residues" evidence="1">
    <location>
        <begin position="192"/>
        <end position="222"/>
    </location>
</feature>
<dbReference type="KEGG" id="kpin:30169608"/>
<gene>
    <name evidence="2" type="ORF">I206_01239</name>
    <name evidence="3" type="ORF">I206_100089</name>
</gene>
<keyword evidence="4" id="KW-1185">Reference proteome</keyword>
<dbReference type="OrthoDB" id="2564890at2759"/>
<feature type="compositionally biased region" description="Gly residues" evidence="1">
    <location>
        <begin position="93"/>
        <end position="102"/>
    </location>
</feature>
<feature type="region of interest" description="Disordered" evidence="1">
    <location>
        <begin position="1"/>
        <end position="39"/>
    </location>
</feature>
<evidence type="ECO:0000313" key="2">
    <source>
        <dbReference type="EMBL" id="OCF53932.1"/>
    </source>
</evidence>
<reference evidence="3" key="4">
    <citation type="submission" date="2024-02" db="EMBL/GenBank/DDBJ databases">
        <title>Comparative genomics of Cryptococcus and Kwoniella reveals pathogenesis evolution and contrasting modes of karyotype evolution via chromosome fusion or intercentromeric recombination.</title>
        <authorList>
            <person name="Coelho M.A."/>
            <person name="David-Palma M."/>
            <person name="Shea T."/>
            <person name="Bowers K."/>
            <person name="McGinley-Smith S."/>
            <person name="Mohammad A.W."/>
            <person name="Gnirke A."/>
            <person name="Yurkov A.M."/>
            <person name="Nowrousian M."/>
            <person name="Sun S."/>
            <person name="Cuomo C.A."/>
            <person name="Heitman J."/>
        </authorList>
    </citation>
    <scope>NUCLEOTIDE SEQUENCE</scope>
    <source>
        <strain evidence="3">CBS 10737</strain>
    </source>
</reference>
<evidence type="ECO:0000313" key="3">
    <source>
        <dbReference type="EMBL" id="WWC66188.1"/>
    </source>
</evidence>
<organism evidence="2">
    <name type="scientific">Kwoniella pini CBS 10737</name>
    <dbReference type="NCBI Taxonomy" id="1296096"/>
    <lineage>
        <taxon>Eukaryota</taxon>
        <taxon>Fungi</taxon>
        <taxon>Dikarya</taxon>
        <taxon>Basidiomycota</taxon>
        <taxon>Agaricomycotina</taxon>
        <taxon>Tremellomycetes</taxon>
        <taxon>Tremellales</taxon>
        <taxon>Cryptococcaceae</taxon>
        <taxon>Kwoniella</taxon>
    </lineage>
</organism>
<proteinExistence type="predicted"/>
<protein>
    <submittedName>
        <fullName evidence="2">Uncharacterized protein</fullName>
    </submittedName>
</protein>
<feature type="region of interest" description="Disordered" evidence="1">
    <location>
        <begin position="66"/>
        <end position="159"/>
    </location>
</feature>
<reference evidence="2" key="1">
    <citation type="submission" date="2013-07" db="EMBL/GenBank/DDBJ databases">
        <title>The Genome Sequence of Cryptococcus pinus CBS10737.</title>
        <authorList>
            <consortium name="The Broad Institute Genome Sequencing Platform"/>
            <person name="Cuomo C."/>
            <person name="Litvintseva A."/>
            <person name="Chen Y."/>
            <person name="Heitman J."/>
            <person name="Sun S."/>
            <person name="Springer D."/>
            <person name="Dromer F."/>
            <person name="Young S.K."/>
            <person name="Zeng Q."/>
            <person name="Gargeya S."/>
            <person name="Fitzgerald M."/>
            <person name="Abouelleil A."/>
            <person name="Alvarado L."/>
            <person name="Berlin A.M."/>
            <person name="Chapman S.B."/>
            <person name="Dewar J."/>
            <person name="Goldberg J."/>
            <person name="Griggs A."/>
            <person name="Gujja S."/>
            <person name="Hansen M."/>
            <person name="Howarth C."/>
            <person name="Imamovic A."/>
            <person name="Larimer J."/>
            <person name="McCowan C."/>
            <person name="Murphy C."/>
            <person name="Pearson M."/>
            <person name="Priest M."/>
            <person name="Roberts A."/>
            <person name="Saif S."/>
            <person name="Shea T."/>
            <person name="Sykes S."/>
            <person name="Wortman J."/>
            <person name="Nusbaum C."/>
            <person name="Birren B."/>
        </authorList>
    </citation>
    <scope>NUCLEOTIDE SEQUENCE [LARGE SCALE GENOMIC DNA]</scope>
    <source>
        <strain evidence="2">CBS 10737</strain>
    </source>
</reference>
<dbReference type="Proteomes" id="UP000094020">
    <property type="component" value="Chromosome 1"/>
</dbReference>
<dbReference type="EMBL" id="CP144519">
    <property type="protein sequence ID" value="WWC66188.1"/>
    <property type="molecule type" value="Genomic_DNA"/>
</dbReference>
<evidence type="ECO:0000313" key="4">
    <source>
        <dbReference type="Proteomes" id="UP000094020"/>
    </source>
</evidence>
<reference evidence="2" key="3">
    <citation type="submission" date="2016-07" db="EMBL/GenBank/DDBJ databases">
        <title>Evolution of pathogenesis and genome organization in the Tremellales.</title>
        <authorList>
            <person name="Cuomo C."/>
            <person name="Litvintseva A."/>
            <person name="Heitman J."/>
            <person name="Chen Y."/>
            <person name="Sun S."/>
            <person name="Springer D."/>
            <person name="Dromer F."/>
            <person name="Young S."/>
            <person name="Zeng Q."/>
            <person name="Chapman S."/>
            <person name="Gujja S."/>
            <person name="Saif S."/>
            <person name="Birren B."/>
        </authorList>
    </citation>
    <scope>NUCLEOTIDE SEQUENCE</scope>
    <source>
        <strain evidence="2">CBS 10737</strain>
    </source>
</reference>
<sequence>MDLGRPIGETAPTRGFDQGEHGAGTGLSGGYGEANASNTQAGKLAGDGFNAGLGGNYASGGIPSGTPIADQFSSQSQGTGKLDNSLDQYSGSGSTGYQGTSGGEAVSGAYEGSGTRDGLTGQSGAHTTGAGVGIGGENLTGSHGHHHGHHGHHEHGARDSALAGTAVGAGALAGSEAHSHHHSTAPLERGSGLAGQSGGLQPGIGGETGSGVGPSGGSGGHYTTGDSTNNSSGLGSGAGLAGAGAAGYGASQSGSSGNNTTSTGGPESSSTRAGTTSNPTSGSGGAGKYGRAEAHEGQGKPVGNPKDLDTGNSHSLVYDKATGEYTHRRDL</sequence>
<feature type="compositionally biased region" description="Basic residues" evidence="1">
    <location>
        <begin position="143"/>
        <end position="155"/>
    </location>
</feature>
<feature type="compositionally biased region" description="Gly residues" evidence="1">
    <location>
        <begin position="234"/>
        <end position="247"/>
    </location>
</feature>
<name>A0A1B9IEE5_9TREE</name>
<feature type="compositionally biased region" description="Basic and acidic residues" evidence="1">
    <location>
        <begin position="321"/>
        <end position="331"/>
    </location>
</feature>
<dbReference type="GeneID" id="30169608"/>
<dbReference type="RefSeq" id="XP_019015151.1">
    <property type="nucleotide sequence ID" value="XM_019153013.1"/>
</dbReference>
<dbReference type="EMBL" id="KI894007">
    <property type="protein sequence ID" value="OCF53932.1"/>
    <property type="molecule type" value="Genomic_DNA"/>
</dbReference>
<feature type="compositionally biased region" description="Low complexity" evidence="1">
    <location>
        <begin position="248"/>
        <end position="281"/>
    </location>
</feature>
<evidence type="ECO:0000256" key="1">
    <source>
        <dbReference type="SAM" id="MobiDB-lite"/>
    </source>
</evidence>
<reference evidence="3" key="2">
    <citation type="submission" date="2013-07" db="EMBL/GenBank/DDBJ databases">
        <authorList>
            <consortium name="The Broad Institute Genome Sequencing Platform"/>
            <person name="Cuomo C."/>
            <person name="Litvintseva A."/>
            <person name="Chen Y."/>
            <person name="Heitman J."/>
            <person name="Sun S."/>
            <person name="Springer D."/>
            <person name="Dromer F."/>
            <person name="Young S.K."/>
            <person name="Zeng Q."/>
            <person name="Gargeya S."/>
            <person name="Fitzgerald M."/>
            <person name="Abouelleil A."/>
            <person name="Alvarado L."/>
            <person name="Berlin A.M."/>
            <person name="Chapman S.B."/>
            <person name="Dewar J."/>
            <person name="Goldberg J."/>
            <person name="Griggs A."/>
            <person name="Gujja S."/>
            <person name="Hansen M."/>
            <person name="Howarth C."/>
            <person name="Imamovic A."/>
            <person name="Larimer J."/>
            <person name="McCowan C."/>
            <person name="Murphy C."/>
            <person name="Pearson M."/>
            <person name="Priest M."/>
            <person name="Roberts A."/>
            <person name="Saif S."/>
            <person name="Shea T."/>
            <person name="Sykes S."/>
            <person name="Wortman J."/>
            <person name="Nusbaum C."/>
            <person name="Birren B."/>
        </authorList>
    </citation>
    <scope>NUCLEOTIDE SEQUENCE</scope>
    <source>
        <strain evidence="3">CBS 10737</strain>
    </source>
</reference>
<dbReference type="AlphaFoldDB" id="A0A1B9IEE5"/>
<feature type="compositionally biased region" description="Low complexity" evidence="1">
    <location>
        <begin position="223"/>
        <end position="233"/>
    </location>
</feature>
<dbReference type="STRING" id="1296096.A0A1B9IEE5"/>
<feature type="compositionally biased region" description="Gly residues" evidence="1">
    <location>
        <begin position="21"/>
        <end position="32"/>
    </location>
</feature>
<accession>A0A1B9IEE5</accession>
<feature type="region of interest" description="Disordered" evidence="1">
    <location>
        <begin position="174"/>
        <end position="331"/>
    </location>
</feature>